<name>A0A9P8V5A5_9PEZI</name>
<accession>A0A9P8V5A5</accession>
<organism evidence="3 4">
    <name type="scientific">Plectosphaerella plurivora</name>
    <dbReference type="NCBI Taxonomy" id="936078"/>
    <lineage>
        <taxon>Eukaryota</taxon>
        <taxon>Fungi</taxon>
        <taxon>Dikarya</taxon>
        <taxon>Ascomycota</taxon>
        <taxon>Pezizomycotina</taxon>
        <taxon>Sordariomycetes</taxon>
        <taxon>Hypocreomycetidae</taxon>
        <taxon>Glomerellales</taxon>
        <taxon>Plectosphaerellaceae</taxon>
        <taxon>Plectosphaerella</taxon>
    </lineage>
</organism>
<feature type="transmembrane region" description="Helical" evidence="2">
    <location>
        <begin position="204"/>
        <end position="225"/>
    </location>
</feature>
<reference evidence="3" key="1">
    <citation type="journal article" date="2021" name="Nat. Commun.">
        <title>Genetic determinants of endophytism in the Arabidopsis root mycobiome.</title>
        <authorList>
            <person name="Mesny F."/>
            <person name="Miyauchi S."/>
            <person name="Thiergart T."/>
            <person name="Pickel B."/>
            <person name="Atanasova L."/>
            <person name="Karlsson M."/>
            <person name="Huettel B."/>
            <person name="Barry K.W."/>
            <person name="Haridas S."/>
            <person name="Chen C."/>
            <person name="Bauer D."/>
            <person name="Andreopoulos W."/>
            <person name="Pangilinan J."/>
            <person name="LaButti K."/>
            <person name="Riley R."/>
            <person name="Lipzen A."/>
            <person name="Clum A."/>
            <person name="Drula E."/>
            <person name="Henrissat B."/>
            <person name="Kohler A."/>
            <person name="Grigoriev I.V."/>
            <person name="Martin F.M."/>
            <person name="Hacquard S."/>
        </authorList>
    </citation>
    <scope>NUCLEOTIDE SEQUENCE</scope>
    <source>
        <strain evidence="3">MPI-SDFR-AT-0117</strain>
    </source>
</reference>
<keyword evidence="2" id="KW-0472">Membrane</keyword>
<dbReference type="Proteomes" id="UP000770015">
    <property type="component" value="Unassembled WGS sequence"/>
</dbReference>
<feature type="transmembrane region" description="Helical" evidence="2">
    <location>
        <begin position="58"/>
        <end position="83"/>
    </location>
</feature>
<dbReference type="OrthoDB" id="4847592at2759"/>
<keyword evidence="4" id="KW-1185">Reference proteome</keyword>
<sequence length="390" mass="45344">MASIKEMLLQAFRLLERLLPVFLLAYMIFSSLVMYNITVRSINPVDDGFVLPALPRSLGFGLCAVWLFLLLGFVSSILTAWYYSWMHAPFYRPFGPLSHPFWLPRPFRAWKPPVLRWQQAVVSVNQLIRVGGVFALERGPHTTVNKCVRPEGHCQNGQKRRKDRMYHGYWPKLNNGLVDACLPLYDHWCHYICVLVYLHSIKSYILTMTYLVLYGVFVFVVTVWAATRPEFEHVKKYAVGISVFSCIMVVWVGMNNLTDKVYNLVLRNVVGYESRHPSIFTMAFPVADKFVIGNPPACPWDQGSWRKNWTHTMGPGWLAWIPFWQPQRVRDYDDPNKYDFDEKFGPNFERWTRSAKNARMIEQVRAQGEIRAPPAARRRRELATNSSVDV</sequence>
<evidence type="ECO:0000313" key="4">
    <source>
        <dbReference type="Proteomes" id="UP000770015"/>
    </source>
</evidence>
<dbReference type="AlphaFoldDB" id="A0A9P8V5A5"/>
<evidence type="ECO:0000313" key="3">
    <source>
        <dbReference type="EMBL" id="KAH6675246.1"/>
    </source>
</evidence>
<evidence type="ECO:0000256" key="1">
    <source>
        <dbReference type="SAM" id="MobiDB-lite"/>
    </source>
</evidence>
<feature type="transmembrane region" description="Helical" evidence="2">
    <location>
        <begin position="21"/>
        <end position="38"/>
    </location>
</feature>
<protein>
    <recommendedName>
        <fullName evidence="5">Palmitoyltransferase</fullName>
    </recommendedName>
</protein>
<keyword evidence="2" id="KW-1133">Transmembrane helix</keyword>
<keyword evidence="2" id="KW-0812">Transmembrane</keyword>
<proteinExistence type="predicted"/>
<dbReference type="EMBL" id="JAGSXJ010000025">
    <property type="protein sequence ID" value="KAH6675246.1"/>
    <property type="molecule type" value="Genomic_DNA"/>
</dbReference>
<gene>
    <name evidence="3" type="ORF">F5X68DRAFT_246402</name>
</gene>
<feature type="region of interest" description="Disordered" evidence="1">
    <location>
        <begin position="367"/>
        <end position="390"/>
    </location>
</feature>
<evidence type="ECO:0008006" key="5">
    <source>
        <dbReference type="Google" id="ProtNLM"/>
    </source>
</evidence>
<comment type="caution">
    <text evidence="3">The sequence shown here is derived from an EMBL/GenBank/DDBJ whole genome shotgun (WGS) entry which is preliminary data.</text>
</comment>
<evidence type="ECO:0000256" key="2">
    <source>
        <dbReference type="SAM" id="Phobius"/>
    </source>
</evidence>
<feature type="transmembrane region" description="Helical" evidence="2">
    <location>
        <begin position="237"/>
        <end position="257"/>
    </location>
</feature>